<dbReference type="AlphaFoldDB" id="A0A1B2JAN7"/>
<dbReference type="GO" id="GO:0038038">
    <property type="term" value="C:G protein-coupled receptor homodimeric complex"/>
    <property type="evidence" value="ECO:0007669"/>
    <property type="project" value="TreeGrafter"/>
</dbReference>
<feature type="transmembrane region" description="Helical" evidence="1">
    <location>
        <begin position="152"/>
        <end position="175"/>
    </location>
</feature>
<dbReference type="EMBL" id="CP014585">
    <property type="protein sequence ID" value="ANZ74915.1"/>
    <property type="molecule type" value="Genomic_DNA"/>
</dbReference>
<sequence length="354" mass="39951">MEEYSDSFDPSQQLLNFTSLYGETDATFAELDDYHFYVVKYAIVYGARIGVGMFCTLMLFVVSKSWKTPIFVLNQSSLILLIVHSGFYIHYLTNQFSSLTYMFTRIPNEAQAGLDLRINVLTNTLYALLILSIEVSLIYQVFVIFKGVYENSLRWIVTIFTALFAAAVVVLNFYVTTLQSVSMYNSNVNFPRWASNVPLILFASSVNWACLLLSLKLFFAIKVRRSLGLRQFDTFHILAIMFSQTLIIPSILIVLGYTGTKDRDSLASLGFLLIVVSLPFSSMWAATSNNSNIPTSTGSFAWKNRYSPSTYSDDTTAVSKTFTIMTGKDECFTTDTEGSPRFIKGDRTSEDLHF</sequence>
<keyword evidence="1" id="KW-1133">Transmembrane helix</keyword>
<feature type="transmembrane region" description="Helical" evidence="1">
    <location>
        <begin position="235"/>
        <end position="259"/>
    </location>
</feature>
<gene>
    <name evidence="2" type="primary">STE2</name>
    <name evidence="2" type="ORF">ATY40_BA7503196</name>
</gene>
<dbReference type="GO" id="GO:0000750">
    <property type="term" value="P:pheromone-dependent signal transduction involved in conjugation with cellular fusion"/>
    <property type="evidence" value="ECO:0007669"/>
    <property type="project" value="TreeGrafter"/>
</dbReference>
<keyword evidence="1" id="KW-0472">Membrane</keyword>
<dbReference type="PANTHER" id="PTHR28009">
    <property type="entry name" value="PHEROMONE ALPHA FACTOR RECEPTOR"/>
    <property type="match status" value="1"/>
</dbReference>
<dbReference type="GO" id="GO:0004932">
    <property type="term" value="F:mating-type factor pheromone receptor activity"/>
    <property type="evidence" value="ECO:0007669"/>
    <property type="project" value="InterPro"/>
</dbReference>
<keyword evidence="1" id="KW-0812">Transmembrane</keyword>
<dbReference type="PANTHER" id="PTHR28009:SF1">
    <property type="entry name" value="PHEROMONE ALPHA FACTOR RECEPTOR"/>
    <property type="match status" value="1"/>
</dbReference>
<dbReference type="Gene3D" id="1.10.287.920">
    <property type="entry name" value="Pheromone alpha factor receptor"/>
    <property type="match status" value="1"/>
</dbReference>
<accession>A0A1B2JAN7</accession>
<dbReference type="CDD" id="cd14939">
    <property type="entry name" value="7tmD_STE2"/>
    <property type="match status" value="1"/>
</dbReference>
<dbReference type="PRINTS" id="PR00250">
    <property type="entry name" value="GPCRSTE2"/>
</dbReference>
<evidence type="ECO:0000313" key="2">
    <source>
        <dbReference type="EMBL" id="ANZ74915.1"/>
    </source>
</evidence>
<keyword evidence="3" id="KW-1185">Reference proteome</keyword>
<feature type="transmembrane region" description="Helical" evidence="1">
    <location>
        <begin position="42"/>
        <end position="63"/>
    </location>
</feature>
<protein>
    <submittedName>
        <fullName evidence="2">BA75_03196T0</fullName>
    </submittedName>
</protein>
<proteinExistence type="predicted"/>
<name>A0A1B2JAN7_PICPA</name>
<dbReference type="Pfam" id="PF02116">
    <property type="entry name" value="STE2"/>
    <property type="match status" value="1"/>
</dbReference>
<evidence type="ECO:0000256" key="1">
    <source>
        <dbReference type="SAM" id="Phobius"/>
    </source>
</evidence>
<dbReference type="InterPro" id="IPR027458">
    <property type="entry name" value="STE2_TM1-TM2_sf"/>
</dbReference>
<dbReference type="Proteomes" id="UP000094565">
    <property type="component" value="Chromosome 2"/>
</dbReference>
<feature type="transmembrane region" description="Helical" evidence="1">
    <location>
        <begin position="70"/>
        <end position="91"/>
    </location>
</feature>
<feature type="transmembrane region" description="Helical" evidence="1">
    <location>
        <begin position="125"/>
        <end position="145"/>
    </location>
</feature>
<evidence type="ECO:0000313" key="3">
    <source>
        <dbReference type="Proteomes" id="UP000094565"/>
    </source>
</evidence>
<feature type="transmembrane region" description="Helical" evidence="1">
    <location>
        <begin position="265"/>
        <end position="286"/>
    </location>
</feature>
<dbReference type="InterPro" id="IPR000366">
    <property type="entry name" value="GPCR_STE2"/>
</dbReference>
<reference evidence="2 3" key="1">
    <citation type="submission" date="2016-02" db="EMBL/GenBank/DDBJ databases">
        <title>Comparative genomic and transcriptomic foundation for Pichia pastoris.</title>
        <authorList>
            <person name="Love K.R."/>
            <person name="Shah K.A."/>
            <person name="Whittaker C.A."/>
            <person name="Wu J."/>
            <person name="Bartlett M.C."/>
            <person name="Ma D."/>
            <person name="Leeson R.L."/>
            <person name="Priest M."/>
            <person name="Young S.K."/>
            <person name="Love J.C."/>
        </authorList>
    </citation>
    <scope>NUCLEOTIDE SEQUENCE [LARGE SCALE GENOMIC DNA]</scope>
    <source>
        <strain evidence="2 3">ATCC 28485</strain>
    </source>
</reference>
<feature type="transmembrane region" description="Helical" evidence="1">
    <location>
        <begin position="195"/>
        <end position="215"/>
    </location>
</feature>
<dbReference type="OrthoDB" id="5402633at2759"/>
<organism evidence="2 3">
    <name type="scientific">Komagataella pastoris</name>
    <name type="common">Yeast</name>
    <name type="synonym">Pichia pastoris</name>
    <dbReference type="NCBI Taxonomy" id="4922"/>
    <lineage>
        <taxon>Eukaryota</taxon>
        <taxon>Fungi</taxon>
        <taxon>Dikarya</taxon>
        <taxon>Ascomycota</taxon>
        <taxon>Saccharomycotina</taxon>
        <taxon>Pichiomycetes</taxon>
        <taxon>Pichiales</taxon>
        <taxon>Pichiaceae</taxon>
        <taxon>Komagataella</taxon>
    </lineage>
</organism>